<proteinExistence type="predicted"/>
<name>A0AAE9LS86_9GAMM</name>
<sequence>MNKLLISFFLISGAFIAQHGFADTELFKVYKQCHDEMEWSCDVIRNTNGKKEKVYAGMKSPQIEHLNQNYYHVQMSCGSPCQIHHFLAKNRQADDMTQEFIAIDAQRNCLIETDSEQNKITARQLNSQKRQTLISTQHSIFQNVPIFDIAQYTVFQGSSYFDQNGNLILVADEIDDQKKFKKIFPNPCKL</sequence>
<accession>A0AAE9LS86</accession>
<gene>
    <name evidence="1" type="ORF">M5E07_02965</name>
</gene>
<reference evidence="1" key="1">
    <citation type="submission" date="2022-06" db="EMBL/GenBank/DDBJ databases">
        <title>Isolation, identification and characterization of iprodione-degrading strains in Lhasa, Tibet.</title>
        <authorList>
            <person name="Pan H."/>
        </authorList>
    </citation>
    <scope>NUCLEOTIDE SEQUENCE</scope>
    <source>
        <strain evidence="1">Y-23</strain>
    </source>
</reference>
<dbReference type="AlphaFoldDB" id="A0AAE9LS86"/>
<evidence type="ECO:0000313" key="2">
    <source>
        <dbReference type="Proteomes" id="UP001056716"/>
    </source>
</evidence>
<dbReference type="EMBL" id="CP098732">
    <property type="protein sequence ID" value="USE83822.1"/>
    <property type="molecule type" value="Genomic_DNA"/>
</dbReference>
<evidence type="ECO:0000313" key="1">
    <source>
        <dbReference type="EMBL" id="USE83822.1"/>
    </source>
</evidence>
<protein>
    <submittedName>
        <fullName evidence="1">Uncharacterized protein</fullName>
    </submittedName>
</protein>
<dbReference type="Proteomes" id="UP001056716">
    <property type="component" value="Chromosome"/>
</dbReference>
<keyword evidence="2" id="KW-1185">Reference proteome</keyword>
<organism evidence="1 2">
    <name type="scientific">Acinetobacter tibetensis</name>
    <dbReference type="NCBI Taxonomy" id="2943497"/>
    <lineage>
        <taxon>Bacteria</taxon>
        <taxon>Pseudomonadati</taxon>
        <taxon>Pseudomonadota</taxon>
        <taxon>Gammaproteobacteria</taxon>
        <taxon>Moraxellales</taxon>
        <taxon>Moraxellaceae</taxon>
        <taxon>Acinetobacter</taxon>
    </lineage>
</organism>
<dbReference type="RefSeq" id="WP_252221773.1">
    <property type="nucleotide sequence ID" value="NZ_CP098732.1"/>
</dbReference>
<dbReference type="KEGG" id="atz:M5E07_02965"/>